<dbReference type="Proteomes" id="UP000053831">
    <property type="component" value="Unassembled WGS sequence"/>
</dbReference>
<dbReference type="OrthoDB" id="640151at2759"/>
<comment type="caution">
    <text evidence="1">The sequence shown here is derived from an EMBL/GenBank/DDBJ whole genome shotgun (WGS) entry which is preliminary data.</text>
</comment>
<reference evidence="1 2" key="1">
    <citation type="submission" date="2015-07" db="EMBL/GenBank/DDBJ databases">
        <title>The genome of the fungus Escovopsis weberi, a specialized disease agent of ant agriculture.</title>
        <authorList>
            <person name="de Man T.J."/>
            <person name="Stajich J.E."/>
            <person name="Kubicek C.P."/>
            <person name="Chenthamara K."/>
            <person name="Atanasova L."/>
            <person name="Druzhinina I.S."/>
            <person name="Birnbaum S."/>
            <person name="Barribeau S.M."/>
            <person name="Teiling C."/>
            <person name="Suen G."/>
            <person name="Currie C."/>
            <person name="Gerardo N.M."/>
        </authorList>
    </citation>
    <scope>NUCLEOTIDE SEQUENCE [LARGE SCALE GENOMIC DNA]</scope>
</reference>
<gene>
    <name evidence="1" type="ORF">ESCO_004940</name>
</gene>
<proteinExistence type="predicted"/>
<dbReference type="AlphaFoldDB" id="A0A0M9VRK1"/>
<dbReference type="EMBL" id="LGSR01000029">
    <property type="protein sequence ID" value="KOS16715.1"/>
    <property type="molecule type" value="Genomic_DNA"/>
</dbReference>
<name>A0A0M9VRK1_ESCWE</name>
<accession>A0A0M9VRK1</accession>
<sequence>MTTNNTLFGCGIIGFFMGGADAPTVFSNYVNDMAFYYEHGFNDIFPSLEPLVQKGMADRRARRTLGGAERRDAVRIGKRYIQGKIELEKKHKESLSGLSARINLRDSMIVSLSECSLMGMVAEMISRGFDPAAVVSDMIFSSPGTDVVDVGCDLVNCEVLNSFLNVTDITDTGIVSEDVLRRTYDAYAATGARMLTMRWHEPVARMCSALYTWHIMNDRHMFFRRALLGWPKARKTPARPQREADFDEVFDADYRLTGFSRPLDPEYECNGEETCNHVKRLLHFNKSEPLLGEFWEYLVTAPLEYVRGGEVNAEREHELVEGSRIRMAQLYSRGVILETLWLMAHADHHAWQVNYLFEAAMFGSLLDGGKLAGKLDRCDA</sequence>
<organism evidence="1 2">
    <name type="scientific">Escovopsis weberi</name>
    <dbReference type="NCBI Taxonomy" id="150374"/>
    <lineage>
        <taxon>Eukaryota</taxon>
        <taxon>Fungi</taxon>
        <taxon>Dikarya</taxon>
        <taxon>Ascomycota</taxon>
        <taxon>Pezizomycotina</taxon>
        <taxon>Sordariomycetes</taxon>
        <taxon>Hypocreomycetidae</taxon>
        <taxon>Hypocreales</taxon>
        <taxon>Hypocreaceae</taxon>
        <taxon>Escovopsis</taxon>
    </lineage>
</organism>
<protein>
    <submittedName>
        <fullName evidence="1">Uncharacterized protein</fullName>
    </submittedName>
</protein>
<evidence type="ECO:0000313" key="1">
    <source>
        <dbReference type="EMBL" id="KOS16715.1"/>
    </source>
</evidence>
<evidence type="ECO:0000313" key="2">
    <source>
        <dbReference type="Proteomes" id="UP000053831"/>
    </source>
</evidence>
<keyword evidence="2" id="KW-1185">Reference proteome</keyword>